<sequence>MSDSIPSAHPDPDAVDQHRPANAEDRKAAAALSSLNTNEIGADSGAKPPSSADQEALGKAMSRLEIVAGQDAGKKTTEQQKEAEIDQSKNQPTMASTARAHHMPPTMLYLSPSPKPHPPIIGPRVRAPLAMLCATPWTVPRTRGSVTLLFTRMIAAGCANVRETTCNPTTTVNAGQTSHGYRGIRTINGMSA</sequence>
<protein>
    <submittedName>
        <fullName evidence="2">Unnamed protein product</fullName>
    </submittedName>
</protein>
<evidence type="ECO:0000313" key="2">
    <source>
        <dbReference type="EMBL" id="GMG32896.1"/>
    </source>
</evidence>
<dbReference type="Proteomes" id="UP001165205">
    <property type="component" value="Unassembled WGS sequence"/>
</dbReference>
<feature type="region of interest" description="Disordered" evidence="1">
    <location>
        <begin position="1"/>
        <end position="93"/>
    </location>
</feature>
<dbReference type="AlphaFoldDB" id="A0AAN5BZH5"/>
<evidence type="ECO:0000313" key="3">
    <source>
        <dbReference type="Proteomes" id="UP001165205"/>
    </source>
</evidence>
<evidence type="ECO:0000256" key="1">
    <source>
        <dbReference type="SAM" id="MobiDB-lite"/>
    </source>
</evidence>
<dbReference type="EMBL" id="BSYA01000108">
    <property type="protein sequence ID" value="GMG32896.1"/>
    <property type="molecule type" value="Genomic_DNA"/>
</dbReference>
<organism evidence="2 3">
    <name type="scientific">Aspergillus oryzae</name>
    <name type="common">Yellow koji mold</name>
    <dbReference type="NCBI Taxonomy" id="5062"/>
    <lineage>
        <taxon>Eukaryota</taxon>
        <taxon>Fungi</taxon>
        <taxon>Dikarya</taxon>
        <taxon>Ascomycota</taxon>
        <taxon>Pezizomycotina</taxon>
        <taxon>Eurotiomycetes</taxon>
        <taxon>Eurotiomycetidae</taxon>
        <taxon>Eurotiales</taxon>
        <taxon>Aspergillaceae</taxon>
        <taxon>Aspergillus</taxon>
        <taxon>Aspergillus subgen. Circumdati</taxon>
    </lineage>
</organism>
<feature type="compositionally biased region" description="Basic and acidic residues" evidence="1">
    <location>
        <begin position="10"/>
        <end position="28"/>
    </location>
</feature>
<gene>
    <name evidence="2" type="ORF">Aory04_000852300</name>
</gene>
<feature type="compositionally biased region" description="Basic and acidic residues" evidence="1">
    <location>
        <begin position="72"/>
        <end position="87"/>
    </location>
</feature>
<comment type="caution">
    <text evidence="2">The sequence shown here is derived from an EMBL/GenBank/DDBJ whole genome shotgun (WGS) entry which is preliminary data.</text>
</comment>
<reference evidence="2" key="1">
    <citation type="submission" date="2023-04" db="EMBL/GenBank/DDBJ databases">
        <title>Aspergillus oryzae NBRC 4228.</title>
        <authorList>
            <person name="Ichikawa N."/>
            <person name="Sato H."/>
            <person name="Tonouchi N."/>
        </authorList>
    </citation>
    <scope>NUCLEOTIDE SEQUENCE</scope>
    <source>
        <strain evidence="2">NBRC 4228</strain>
    </source>
</reference>
<proteinExistence type="predicted"/>
<name>A0AAN5BZH5_ASPOZ</name>
<accession>A0AAN5BZH5</accession>